<evidence type="ECO:0000313" key="2">
    <source>
        <dbReference type="Proteomes" id="UP000004671"/>
    </source>
</evidence>
<dbReference type="RefSeq" id="WP_006930797.1">
    <property type="nucleotide sequence ID" value="NZ_CM001402.1"/>
</dbReference>
<sequence length="73" mass="8171">MPELSRQGMMHVARITNEFVSKGVIYHFDLALAGDKEHKSVSVGWTPACHLKFVSANEEKTETIAFTPSFFLS</sequence>
<dbReference type="AlphaFoldDB" id="H1XNK4"/>
<dbReference type="InParanoid" id="H1XNK4"/>
<dbReference type="PaxDb" id="880073-Calab_3644"/>
<protein>
    <submittedName>
        <fullName evidence="1">Uncharacterized protein</fullName>
    </submittedName>
</protein>
<name>H1XNK4_CALAY</name>
<proteinExistence type="predicted"/>
<dbReference type="HOGENOM" id="CLU_2697636_0_0_0"/>
<reference evidence="1 2" key="1">
    <citation type="submission" date="2011-09" db="EMBL/GenBank/DDBJ databases">
        <title>The permanent draft genome of Caldithrix abyssi DSM 13497.</title>
        <authorList>
            <consortium name="US DOE Joint Genome Institute (JGI-PGF)"/>
            <person name="Lucas S."/>
            <person name="Han J."/>
            <person name="Lapidus A."/>
            <person name="Bruce D."/>
            <person name="Goodwin L."/>
            <person name="Pitluck S."/>
            <person name="Peters L."/>
            <person name="Kyrpides N."/>
            <person name="Mavromatis K."/>
            <person name="Ivanova N."/>
            <person name="Mikhailova N."/>
            <person name="Chertkov O."/>
            <person name="Detter J.C."/>
            <person name="Tapia R."/>
            <person name="Han C."/>
            <person name="Land M."/>
            <person name="Hauser L."/>
            <person name="Markowitz V."/>
            <person name="Cheng J.-F."/>
            <person name="Hugenholtz P."/>
            <person name="Woyke T."/>
            <person name="Wu D."/>
            <person name="Spring S."/>
            <person name="Brambilla E."/>
            <person name="Klenk H.-P."/>
            <person name="Eisen J.A."/>
        </authorList>
    </citation>
    <scope>NUCLEOTIDE SEQUENCE [LARGE SCALE GENOMIC DNA]</scope>
    <source>
        <strain evidence="1 2">DSM 13497</strain>
    </source>
</reference>
<evidence type="ECO:0000313" key="1">
    <source>
        <dbReference type="EMBL" id="EHO43242.1"/>
    </source>
</evidence>
<gene>
    <name evidence="1" type="ORF">Calab_3644</name>
</gene>
<organism evidence="1 2">
    <name type="scientific">Caldithrix abyssi DSM 13497</name>
    <dbReference type="NCBI Taxonomy" id="880073"/>
    <lineage>
        <taxon>Bacteria</taxon>
        <taxon>Pseudomonadati</taxon>
        <taxon>Calditrichota</taxon>
        <taxon>Calditrichia</taxon>
        <taxon>Calditrichales</taxon>
        <taxon>Calditrichaceae</taxon>
        <taxon>Caldithrix</taxon>
    </lineage>
</organism>
<dbReference type="EMBL" id="CM001402">
    <property type="protein sequence ID" value="EHO43242.1"/>
    <property type="molecule type" value="Genomic_DNA"/>
</dbReference>
<keyword evidence="2" id="KW-1185">Reference proteome</keyword>
<dbReference type="Proteomes" id="UP000004671">
    <property type="component" value="Chromosome"/>
</dbReference>
<accession>H1XNK4</accession>